<protein>
    <recommendedName>
        <fullName evidence="3">SMI1/KNR4 family protein</fullName>
    </recommendedName>
</protein>
<dbReference type="EMBL" id="JAUUCC010000015">
    <property type="protein sequence ID" value="MEE2050502.1"/>
    <property type="molecule type" value="Genomic_DNA"/>
</dbReference>
<proteinExistence type="predicted"/>
<sequence length="181" mass="20016">MPAVDALIDLLFPDGPPESAGPLPALPMPSDLREFFTRIGHNAVEVDNRFAFGIDQGLLEYSAGRRKDLRQVYKADVIAIRGGREQSWPGVRKAEGDWDVVIDDLLLLGSDDNGNDLYLEAVGDPDGWAVVADGCRSSVWARHTVTATDYLYGLLSGSLRCPVFTLHSWPRSRFDVVVRHH</sequence>
<dbReference type="RefSeq" id="WP_330157720.1">
    <property type="nucleotide sequence ID" value="NZ_BAAAJA010000046.1"/>
</dbReference>
<evidence type="ECO:0000313" key="2">
    <source>
        <dbReference type="Proteomes" id="UP001348641"/>
    </source>
</evidence>
<name>A0ABU7KP97_9ACTN</name>
<dbReference type="Proteomes" id="UP001348641">
    <property type="component" value="Unassembled WGS sequence"/>
</dbReference>
<organism evidence="1 2">
    <name type="scientific">Nocardiopsis tropica</name>
    <dbReference type="NCBI Taxonomy" id="109330"/>
    <lineage>
        <taxon>Bacteria</taxon>
        <taxon>Bacillati</taxon>
        <taxon>Actinomycetota</taxon>
        <taxon>Actinomycetes</taxon>
        <taxon>Streptosporangiales</taxon>
        <taxon>Nocardiopsidaceae</taxon>
        <taxon>Nocardiopsis</taxon>
    </lineage>
</organism>
<evidence type="ECO:0008006" key="3">
    <source>
        <dbReference type="Google" id="ProtNLM"/>
    </source>
</evidence>
<comment type="caution">
    <text evidence="1">The sequence shown here is derived from an EMBL/GenBank/DDBJ whole genome shotgun (WGS) entry which is preliminary data.</text>
</comment>
<evidence type="ECO:0000313" key="1">
    <source>
        <dbReference type="EMBL" id="MEE2050502.1"/>
    </source>
</evidence>
<reference evidence="1 2" key="1">
    <citation type="submission" date="2023-07" db="EMBL/GenBank/DDBJ databases">
        <authorList>
            <person name="Girao M."/>
            <person name="Carvalho M.F."/>
        </authorList>
    </citation>
    <scope>NUCLEOTIDE SEQUENCE [LARGE SCALE GENOMIC DNA]</scope>
    <source>
        <strain evidence="1 2">66/93</strain>
    </source>
</reference>
<gene>
    <name evidence="1" type="ORF">Q8A49_08325</name>
</gene>
<accession>A0ABU7KP97</accession>